<organism evidence="1 2">
    <name type="scientific">Pseudarthrobacter phenanthrenivorans (strain DSM 18606 / JCM 16027 / LMG 23796 / Sphe3)</name>
    <name type="common">Arthrobacter phenanthrenivorans</name>
    <dbReference type="NCBI Taxonomy" id="930171"/>
    <lineage>
        <taxon>Bacteria</taxon>
        <taxon>Bacillati</taxon>
        <taxon>Actinomycetota</taxon>
        <taxon>Actinomycetes</taxon>
        <taxon>Micrococcales</taxon>
        <taxon>Micrococcaceae</taxon>
        <taxon>Pseudarthrobacter</taxon>
    </lineage>
</organism>
<dbReference type="KEGG" id="apn:Asphe3_41540"/>
<dbReference type="HOGENOM" id="CLU_2257917_0_0_11"/>
<name>F0MCG8_PSEPM</name>
<dbReference type="OrthoDB" id="3786822at2"/>
<sequence length="103" mass="11787">MADSLFEIDAPQNTVPLQHLPITDEQVGQLRAAFAEAGIHEQHERKALIESFMVRPVSSLRDLYATDAHRLLNLLRQRKTVQPKKVGGSAWDNREEETWIDKL</sequence>
<gene>
    <name evidence="1" type="ordered locus">Asphe3_41540</name>
</gene>
<evidence type="ECO:0000313" key="2">
    <source>
        <dbReference type="Proteomes" id="UP000008639"/>
    </source>
</evidence>
<dbReference type="EMBL" id="CP002380">
    <property type="protein sequence ID" value="ADX75219.1"/>
    <property type="molecule type" value="Genomic_DNA"/>
</dbReference>
<keyword evidence="1" id="KW-0614">Plasmid</keyword>
<geneLocation type="plasmid" evidence="1 2">
    <name>pASPHE301</name>
</geneLocation>
<evidence type="ECO:0000313" key="1">
    <source>
        <dbReference type="EMBL" id="ADX75219.1"/>
    </source>
</evidence>
<dbReference type="AlphaFoldDB" id="F0MCG8"/>
<proteinExistence type="predicted"/>
<dbReference type="Proteomes" id="UP000008639">
    <property type="component" value="Plasmid pASPHE301"/>
</dbReference>
<dbReference type="RefSeq" id="WP_013603084.1">
    <property type="nucleotide sequence ID" value="NC_015146.1"/>
</dbReference>
<reference evidence="2" key="1">
    <citation type="journal article" date="2011" name="Stand. Genomic Sci.">
        <title>Complete genome sequence of Arthrobacter phenanthrenivorans type strain (Sphe3).</title>
        <authorList>
            <person name="Kallimanis A."/>
            <person name="Labutti K.M."/>
            <person name="Lapidus A."/>
            <person name="Clum A."/>
            <person name="Lykidis A."/>
            <person name="Mavromatis K."/>
            <person name="Pagani I."/>
            <person name="Liolios K."/>
            <person name="Ivanova N."/>
            <person name="Goodwin L."/>
            <person name="Pitluck S."/>
            <person name="Chen A."/>
            <person name="Palaniappan K."/>
            <person name="Markowitz V."/>
            <person name="Bristow J."/>
            <person name="Velentzas A.D."/>
            <person name="Perisynakis A."/>
            <person name="Ouzounis C.C."/>
            <person name="Kyrpides N.C."/>
            <person name="Koukkou A.I."/>
            <person name="Drainas C."/>
        </authorList>
    </citation>
    <scope>NUCLEOTIDE SEQUENCE [LARGE SCALE GENOMIC DNA]</scope>
    <source>
        <strain evidence="2">DSM 18606 / JCM 16027 / LMG 23796 / Sphe3</strain>
        <plasmid evidence="2">Plasmid pASPHE301</plasmid>
    </source>
</reference>
<protein>
    <submittedName>
        <fullName evidence="1">Uncharacterized protein</fullName>
    </submittedName>
</protein>
<accession>F0MCG8</accession>